<evidence type="ECO:0000256" key="2">
    <source>
        <dbReference type="ARBA" id="ARBA00034247"/>
    </source>
</evidence>
<feature type="domain" description="GGDEF" evidence="3">
    <location>
        <begin position="505"/>
        <end position="659"/>
    </location>
</feature>
<dbReference type="GO" id="GO:0052621">
    <property type="term" value="F:diguanylate cyclase activity"/>
    <property type="evidence" value="ECO:0007669"/>
    <property type="project" value="UniProtKB-EC"/>
</dbReference>
<dbReference type="PROSITE" id="PS50887">
    <property type="entry name" value="GGDEF"/>
    <property type="match status" value="1"/>
</dbReference>
<dbReference type="SUPFAM" id="SSF48452">
    <property type="entry name" value="TPR-like"/>
    <property type="match status" value="1"/>
</dbReference>
<dbReference type="Gene3D" id="1.25.40.10">
    <property type="entry name" value="Tetratricopeptide repeat domain"/>
    <property type="match status" value="1"/>
</dbReference>
<dbReference type="InterPro" id="IPR050469">
    <property type="entry name" value="Diguanylate_Cyclase"/>
</dbReference>
<evidence type="ECO:0000259" key="3">
    <source>
        <dbReference type="PROSITE" id="PS50887"/>
    </source>
</evidence>
<keyword evidence="4" id="KW-0548">Nucleotidyltransferase</keyword>
<dbReference type="Pfam" id="PF00990">
    <property type="entry name" value="GGDEF"/>
    <property type="match status" value="1"/>
</dbReference>
<dbReference type="EC" id="2.7.7.65" evidence="1"/>
<gene>
    <name evidence="4" type="ORF">RF679_14820</name>
</gene>
<dbReference type="RefSeq" id="WP_309481402.1">
    <property type="nucleotide sequence ID" value="NZ_CP133720.1"/>
</dbReference>
<dbReference type="CDD" id="cd01949">
    <property type="entry name" value="GGDEF"/>
    <property type="match status" value="1"/>
</dbReference>
<dbReference type="InterPro" id="IPR043128">
    <property type="entry name" value="Rev_trsase/Diguanyl_cyclase"/>
</dbReference>
<comment type="catalytic activity">
    <reaction evidence="2">
        <text>2 GTP = 3',3'-c-di-GMP + 2 diphosphate</text>
        <dbReference type="Rhea" id="RHEA:24898"/>
        <dbReference type="ChEBI" id="CHEBI:33019"/>
        <dbReference type="ChEBI" id="CHEBI:37565"/>
        <dbReference type="ChEBI" id="CHEBI:58805"/>
        <dbReference type="EC" id="2.7.7.65"/>
    </reaction>
</comment>
<dbReference type="Proteomes" id="UP001181355">
    <property type="component" value="Chromosome"/>
</dbReference>
<dbReference type="Gene3D" id="3.30.70.270">
    <property type="match status" value="1"/>
</dbReference>
<protein>
    <recommendedName>
        <fullName evidence="1">diguanylate cyclase</fullName>
        <ecNumber evidence="1">2.7.7.65</ecNumber>
    </recommendedName>
</protein>
<organism evidence="4 5">
    <name type="scientific">Undibacterium cyanobacteriorum</name>
    <dbReference type="NCBI Taxonomy" id="3073561"/>
    <lineage>
        <taxon>Bacteria</taxon>
        <taxon>Pseudomonadati</taxon>
        <taxon>Pseudomonadota</taxon>
        <taxon>Betaproteobacteria</taxon>
        <taxon>Burkholderiales</taxon>
        <taxon>Oxalobacteraceae</taxon>
        <taxon>Undibacterium</taxon>
    </lineage>
</organism>
<dbReference type="NCBIfam" id="TIGR00254">
    <property type="entry name" value="GGDEF"/>
    <property type="match status" value="1"/>
</dbReference>
<dbReference type="InterPro" id="IPR011990">
    <property type="entry name" value="TPR-like_helical_dom_sf"/>
</dbReference>
<dbReference type="SMART" id="SM00267">
    <property type="entry name" value="GGDEF"/>
    <property type="match status" value="1"/>
</dbReference>
<dbReference type="SUPFAM" id="SSF55073">
    <property type="entry name" value="Nucleotide cyclase"/>
    <property type="match status" value="1"/>
</dbReference>
<evidence type="ECO:0000313" key="4">
    <source>
        <dbReference type="EMBL" id="WMW79909.1"/>
    </source>
</evidence>
<proteinExistence type="predicted"/>
<sequence>MASICLGLCAPSLSTAQTRDKNLDRFTEFEQSLDTIAKLSNANTRLTQDKLEQLRKLVRSPSELAVLNTYKCEFSRLNRQLSEIDSVIQELNESITKHLENYDLRTALELCSYAKATDSSAQAFHVSKAYQFARFAQSASLRFFTSNMYIELTATQGRASDAVTAAQIALAIADANDDSFRKSLALRAMAAIELDYGDKEAALDYINQTIELSQTIPNRQNEIYYRFNRASVILAMKRLLEARSAVKAAEDFAKEVTKNIPQELISPEIKVLQLANAAELAYLEADYPQAKKLASEMRNIGKQANLPLLVAGADVGFALATVRQGNDSVLETHFKPAIQTFVEQKRAVEVRDAYENMAEALASIGKYKEAYYWRKEKDNYNQNLARESRNLRSAELRESNQAKQREEENTALKALTNKQQAEVESAHLRLQRWWLLAIVLAMGLAWAAQLTWLTKRRNAALQDINKRLDDQGSHDALTGLGNRRYLMQHQAELWRTTLERAKFGAHSALLLIDADHFKHINDQYGHAAGDAALIAIAQRLKACLRESDACVRWGGEEFLVYLEQCDHSSIAALCTRIMQSIRGTDLVHDGAKISLAVSIGYLLLPINIEPTQVQGQEQGQASATATASAYTLEDCFKLVDATLYLAKRLGRNRAVGLHAIHAHCREKQLLFKELEPAWQAHELDLVITEGPLKKPVLQTVNAA</sequence>
<keyword evidence="4" id="KW-0808">Transferase</keyword>
<name>A0ABY9RGB7_9BURK</name>
<dbReference type="InterPro" id="IPR000160">
    <property type="entry name" value="GGDEF_dom"/>
</dbReference>
<keyword evidence="5" id="KW-1185">Reference proteome</keyword>
<evidence type="ECO:0000313" key="5">
    <source>
        <dbReference type="Proteomes" id="UP001181355"/>
    </source>
</evidence>
<dbReference type="InterPro" id="IPR029787">
    <property type="entry name" value="Nucleotide_cyclase"/>
</dbReference>
<dbReference type="PANTHER" id="PTHR45138">
    <property type="entry name" value="REGULATORY COMPONENTS OF SENSORY TRANSDUCTION SYSTEM"/>
    <property type="match status" value="1"/>
</dbReference>
<dbReference type="PANTHER" id="PTHR45138:SF9">
    <property type="entry name" value="DIGUANYLATE CYCLASE DGCM-RELATED"/>
    <property type="match status" value="1"/>
</dbReference>
<dbReference type="EMBL" id="CP133720">
    <property type="protein sequence ID" value="WMW79909.1"/>
    <property type="molecule type" value="Genomic_DNA"/>
</dbReference>
<evidence type="ECO:0000256" key="1">
    <source>
        <dbReference type="ARBA" id="ARBA00012528"/>
    </source>
</evidence>
<accession>A0ABY9RGB7</accession>
<reference evidence="4" key="1">
    <citation type="submission" date="2023-09" db="EMBL/GenBank/DDBJ databases">
        <title>Undibacterium sp. 20NA77.5 isolated from freshwater.</title>
        <authorList>
            <person name="Le V."/>
            <person name="Ko S.-R."/>
            <person name="Ahn C.-Y."/>
            <person name="Oh H.-M."/>
        </authorList>
    </citation>
    <scope>NUCLEOTIDE SEQUENCE</scope>
    <source>
        <strain evidence="4">20NA77.5</strain>
    </source>
</reference>